<proteinExistence type="inferred from homology"/>
<dbReference type="Proteomes" id="UP000597656">
    <property type="component" value="Unassembled WGS sequence"/>
</dbReference>
<keyword evidence="6" id="KW-1133">Transmembrane helix</keyword>
<evidence type="ECO:0000256" key="2">
    <source>
        <dbReference type="ARBA" id="ARBA00010199"/>
    </source>
</evidence>
<feature type="transmembrane region" description="Helical" evidence="6">
    <location>
        <begin position="163"/>
        <end position="186"/>
    </location>
</feature>
<comment type="caution">
    <text evidence="7">The sequence shown here is derived from an EMBL/GenBank/DDBJ whole genome shotgun (WGS) entry which is preliminary data.</text>
</comment>
<dbReference type="PANTHER" id="PTHR43298">
    <property type="entry name" value="MULTIDRUG RESISTANCE PROTEIN NORM-RELATED"/>
    <property type="match status" value="1"/>
</dbReference>
<protein>
    <recommendedName>
        <fullName evidence="3">Probable multidrug resistance protein NorM</fullName>
    </recommendedName>
    <alternativeName>
        <fullName evidence="5">Multidrug-efflux transporter</fullName>
    </alternativeName>
</protein>
<evidence type="ECO:0000256" key="5">
    <source>
        <dbReference type="ARBA" id="ARBA00031636"/>
    </source>
</evidence>
<keyword evidence="6" id="KW-0812">Transmembrane</keyword>
<feature type="transmembrane region" description="Helical" evidence="6">
    <location>
        <begin position="192"/>
        <end position="213"/>
    </location>
</feature>
<feature type="transmembrane region" description="Helical" evidence="6">
    <location>
        <begin position="392"/>
        <end position="411"/>
    </location>
</feature>
<feature type="transmembrane region" description="Helical" evidence="6">
    <location>
        <begin position="12"/>
        <end position="33"/>
    </location>
</feature>
<dbReference type="RefSeq" id="WP_189160800.1">
    <property type="nucleotide sequence ID" value="NZ_BMNC01000043.1"/>
</dbReference>
<feature type="transmembrane region" description="Helical" evidence="6">
    <location>
        <begin position="357"/>
        <end position="380"/>
    </location>
</feature>
<feature type="transmembrane region" description="Helical" evidence="6">
    <location>
        <begin position="53"/>
        <end position="78"/>
    </location>
</feature>
<evidence type="ECO:0000256" key="6">
    <source>
        <dbReference type="SAM" id="Phobius"/>
    </source>
</evidence>
<evidence type="ECO:0000256" key="4">
    <source>
        <dbReference type="ARBA" id="ARBA00022448"/>
    </source>
</evidence>
<evidence type="ECO:0000256" key="1">
    <source>
        <dbReference type="ARBA" id="ARBA00003408"/>
    </source>
</evidence>
<accession>A0ABQ2IYF7</accession>
<name>A0ABQ2IYF7_9PSEU</name>
<feature type="transmembrane region" description="Helical" evidence="6">
    <location>
        <begin position="280"/>
        <end position="304"/>
    </location>
</feature>
<keyword evidence="6" id="KW-0472">Membrane</keyword>
<comment type="similarity">
    <text evidence="2">Belongs to the multi antimicrobial extrusion (MATE) (TC 2.A.66.1) family.</text>
</comment>
<gene>
    <name evidence="7" type="ORF">GCM10011609_88410</name>
</gene>
<feature type="transmembrane region" description="Helical" evidence="6">
    <location>
        <begin position="90"/>
        <end position="111"/>
    </location>
</feature>
<evidence type="ECO:0000313" key="7">
    <source>
        <dbReference type="EMBL" id="GGN30545.1"/>
    </source>
</evidence>
<evidence type="ECO:0000256" key="3">
    <source>
        <dbReference type="ARBA" id="ARBA00020268"/>
    </source>
</evidence>
<keyword evidence="4" id="KW-0813">Transport</keyword>
<sequence>MTRPTTSTTARAIAKVSLPLMGGMVGNLVMMLVDRITLARYSPDTLQASGPAVFTAVAVITFFTGIAAISRSSVALAFGKDGDSEARHEAALGMVLGAGLGVVLFLLAPLIATIPQIGGQPAHLVPLEAAYLVWAARFGAVMVLNISLASYFNGIGKTTVPFLVGLAGQAVDAVFTVGLVFGRFGLPELGMAGSAIGTLIGTLVMMIGYLVFLPKGFFAGFSQLMTDGRRTVAGRIRFRLRRGVAAGGSAAIEVLGQTAFVWIAAVLGTVALAANNVILSINYLAIIPIIGLGVGCSVLCGNAIGAGDYNRIRGIITVTLLIAGCYIVVISFFQLVTPKLLLMPFGLHDADQRIVDVAVATSATLWTYSLTFLFSMVGSAVLESFGLTRFSFVARLMFVWGMSLPIILWISVANSGDPDFLPLSWFVGSVFEAVIGAVFFWRIRKAIRDRENHLVDPTAAEAEADAVASR</sequence>
<keyword evidence="8" id="KW-1185">Reference proteome</keyword>
<reference evidence="8" key="1">
    <citation type="journal article" date="2019" name="Int. J. Syst. Evol. Microbiol.">
        <title>The Global Catalogue of Microorganisms (GCM) 10K type strain sequencing project: providing services to taxonomists for standard genome sequencing and annotation.</title>
        <authorList>
            <consortium name="The Broad Institute Genomics Platform"/>
            <consortium name="The Broad Institute Genome Sequencing Center for Infectious Disease"/>
            <person name="Wu L."/>
            <person name="Ma J."/>
        </authorList>
    </citation>
    <scope>NUCLEOTIDE SEQUENCE [LARGE SCALE GENOMIC DNA]</scope>
    <source>
        <strain evidence="8">CGMCC 4.7319</strain>
    </source>
</reference>
<feature type="transmembrane region" description="Helical" evidence="6">
    <location>
        <begin position="423"/>
        <end position="441"/>
    </location>
</feature>
<dbReference type="Pfam" id="PF01554">
    <property type="entry name" value="MatE"/>
    <property type="match status" value="2"/>
</dbReference>
<evidence type="ECO:0000313" key="8">
    <source>
        <dbReference type="Proteomes" id="UP000597656"/>
    </source>
</evidence>
<feature type="transmembrane region" description="Helical" evidence="6">
    <location>
        <begin position="131"/>
        <end position="151"/>
    </location>
</feature>
<comment type="function">
    <text evidence="1">Multidrug efflux pump.</text>
</comment>
<feature type="transmembrane region" description="Helical" evidence="6">
    <location>
        <begin position="244"/>
        <end position="274"/>
    </location>
</feature>
<dbReference type="InterPro" id="IPR002528">
    <property type="entry name" value="MATE_fam"/>
</dbReference>
<dbReference type="PANTHER" id="PTHR43298:SF2">
    <property type="entry name" value="FMN_FAD EXPORTER YEEO-RELATED"/>
    <property type="match status" value="1"/>
</dbReference>
<organism evidence="7 8">
    <name type="scientific">Lentzea pudingi</name>
    <dbReference type="NCBI Taxonomy" id="1789439"/>
    <lineage>
        <taxon>Bacteria</taxon>
        <taxon>Bacillati</taxon>
        <taxon>Actinomycetota</taxon>
        <taxon>Actinomycetes</taxon>
        <taxon>Pseudonocardiales</taxon>
        <taxon>Pseudonocardiaceae</taxon>
        <taxon>Lentzea</taxon>
    </lineage>
</organism>
<dbReference type="InterPro" id="IPR050222">
    <property type="entry name" value="MATE_MdtK"/>
</dbReference>
<feature type="transmembrane region" description="Helical" evidence="6">
    <location>
        <begin position="316"/>
        <end position="337"/>
    </location>
</feature>
<dbReference type="EMBL" id="BMNC01000043">
    <property type="protein sequence ID" value="GGN30545.1"/>
    <property type="molecule type" value="Genomic_DNA"/>
</dbReference>